<dbReference type="GO" id="GO:0032366">
    <property type="term" value="P:intracellular sterol transport"/>
    <property type="evidence" value="ECO:0007669"/>
    <property type="project" value="TreeGrafter"/>
</dbReference>
<comment type="subcellular location">
    <subcellularLocation>
        <location evidence="1">Membrane</location>
        <topology evidence="1">Single-pass membrane protein</topology>
    </subcellularLocation>
</comment>
<feature type="compositionally biased region" description="Basic and acidic residues" evidence="6">
    <location>
        <begin position="511"/>
        <end position="526"/>
    </location>
</feature>
<feature type="compositionally biased region" description="Polar residues" evidence="6">
    <location>
        <begin position="678"/>
        <end position="697"/>
    </location>
</feature>
<comment type="similarity">
    <text evidence="2">Belongs to the YSP2 family.</text>
</comment>
<comment type="caution">
    <text evidence="9">The sequence shown here is derived from an EMBL/GenBank/DDBJ whole genome shotgun (WGS) entry which is preliminary data.</text>
</comment>
<dbReference type="InterPro" id="IPR004182">
    <property type="entry name" value="GRAM"/>
</dbReference>
<dbReference type="PROSITE" id="PS51778">
    <property type="entry name" value="VAST"/>
    <property type="match status" value="1"/>
</dbReference>
<feature type="compositionally biased region" description="Low complexity" evidence="6">
    <location>
        <begin position="278"/>
        <end position="293"/>
    </location>
</feature>
<name>A0A9W8EDU7_9FUNG</name>
<feature type="compositionally biased region" description="Low complexity" evidence="6">
    <location>
        <begin position="532"/>
        <end position="547"/>
    </location>
</feature>
<dbReference type="Proteomes" id="UP001151582">
    <property type="component" value="Unassembled WGS sequence"/>
</dbReference>
<dbReference type="GO" id="GO:0032934">
    <property type="term" value="F:sterol binding"/>
    <property type="evidence" value="ECO:0007669"/>
    <property type="project" value="TreeGrafter"/>
</dbReference>
<feature type="region of interest" description="Disordered" evidence="6">
    <location>
        <begin position="146"/>
        <end position="345"/>
    </location>
</feature>
<feature type="region of interest" description="Disordered" evidence="6">
    <location>
        <begin position="603"/>
        <end position="705"/>
    </location>
</feature>
<dbReference type="OrthoDB" id="2162691at2759"/>
<evidence type="ECO:0000256" key="3">
    <source>
        <dbReference type="ARBA" id="ARBA00022692"/>
    </source>
</evidence>
<feature type="compositionally biased region" description="Low complexity" evidence="6">
    <location>
        <begin position="624"/>
        <end position="638"/>
    </location>
</feature>
<evidence type="ECO:0000313" key="9">
    <source>
        <dbReference type="EMBL" id="KAJ1979739.1"/>
    </source>
</evidence>
<evidence type="ECO:0000256" key="4">
    <source>
        <dbReference type="ARBA" id="ARBA00022989"/>
    </source>
</evidence>
<proteinExistence type="inferred from homology"/>
<dbReference type="EMBL" id="JANBQB010000204">
    <property type="protein sequence ID" value="KAJ1979739.1"/>
    <property type="molecule type" value="Genomic_DNA"/>
</dbReference>
<dbReference type="InterPro" id="IPR011993">
    <property type="entry name" value="PH-like_dom_sf"/>
</dbReference>
<feature type="region of interest" description="Disordered" evidence="6">
    <location>
        <begin position="727"/>
        <end position="797"/>
    </location>
</feature>
<organism evidence="9 10">
    <name type="scientific">Dimargaris verticillata</name>
    <dbReference type="NCBI Taxonomy" id="2761393"/>
    <lineage>
        <taxon>Eukaryota</taxon>
        <taxon>Fungi</taxon>
        <taxon>Fungi incertae sedis</taxon>
        <taxon>Zoopagomycota</taxon>
        <taxon>Kickxellomycotina</taxon>
        <taxon>Dimargaritomycetes</taxon>
        <taxon>Dimargaritales</taxon>
        <taxon>Dimargaritaceae</taxon>
        <taxon>Dimargaris</taxon>
    </lineage>
</organism>
<protein>
    <recommendedName>
        <fullName evidence="8">VASt domain-containing protein</fullName>
    </recommendedName>
</protein>
<feature type="compositionally biased region" description="Basic residues" evidence="6">
    <location>
        <begin position="1049"/>
        <end position="1066"/>
    </location>
</feature>
<gene>
    <name evidence="9" type="ORF">H4R34_002719</name>
</gene>
<keyword evidence="3 7" id="KW-0812">Transmembrane</keyword>
<keyword evidence="5 7" id="KW-0472">Membrane</keyword>
<dbReference type="AlphaFoldDB" id="A0A9W8EDU7"/>
<feature type="compositionally biased region" description="Polar residues" evidence="6">
    <location>
        <begin position="192"/>
        <end position="201"/>
    </location>
</feature>
<evidence type="ECO:0000256" key="6">
    <source>
        <dbReference type="SAM" id="MobiDB-lite"/>
    </source>
</evidence>
<dbReference type="Pfam" id="PF02893">
    <property type="entry name" value="GRAM"/>
    <property type="match status" value="1"/>
</dbReference>
<dbReference type="SMART" id="SM00568">
    <property type="entry name" value="GRAM"/>
    <property type="match status" value="1"/>
</dbReference>
<dbReference type="GO" id="GO:0005789">
    <property type="term" value="C:endoplasmic reticulum membrane"/>
    <property type="evidence" value="ECO:0007669"/>
    <property type="project" value="TreeGrafter"/>
</dbReference>
<feature type="compositionally biased region" description="Polar residues" evidence="6">
    <location>
        <begin position="159"/>
        <end position="169"/>
    </location>
</feature>
<feature type="region of interest" description="Disordered" evidence="6">
    <location>
        <begin position="472"/>
        <end position="587"/>
    </location>
</feature>
<dbReference type="GO" id="GO:0120015">
    <property type="term" value="F:sterol transfer activity"/>
    <property type="evidence" value="ECO:0007669"/>
    <property type="project" value="TreeGrafter"/>
</dbReference>
<evidence type="ECO:0000256" key="7">
    <source>
        <dbReference type="SAM" id="Phobius"/>
    </source>
</evidence>
<reference evidence="9" key="1">
    <citation type="submission" date="2022-07" db="EMBL/GenBank/DDBJ databases">
        <title>Phylogenomic reconstructions and comparative analyses of Kickxellomycotina fungi.</title>
        <authorList>
            <person name="Reynolds N.K."/>
            <person name="Stajich J.E."/>
            <person name="Barry K."/>
            <person name="Grigoriev I.V."/>
            <person name="Crous P."/>
            <person name="Smith M.E."/>
        </authorList>
    </citation>
    <scope>NUCLEOTIDE SEQUENCE</scope>
    <source>
        <strain evidence="9">RSA 567</strain>
    </source>
</reference>
<dbReference type="GO" id="GO:0140268">
    <property type="term" value="C:endoplasmic reticulum-plasma membrane contact site"/>
    <property type="evidence" value="ECO:0007669"/>
    <property type="project" value="TreeGrafter"/>
</dbReference>
<dbReference type="InterPro" id="IPR051482">
    <property type="entry name" value="Cholesterol_transport"/>
</dbReference>
<feature type="transmembrane region" description="Helical" evidence="7">
    <location>
        <begin position="1196"/>
        <end position="1221"/>
    </location>
</feature>
<dbReference type="PANTHER" id="PTHR23319">
    <property type="entry name" value="GRAM DOMAIN CONTAINING 1B, ISOFORM E"/>
    <property type="match status" value="1"/>
</dbReference>
<feature type="compositionally biased region" description="Polar residues" evidence="6">
    <location>
        <begin position="246"/>
        <end position="277"/>
    </location>
</feature>
<dbReference type="GO" id="GO:0032541">
    <property type="term" value="C:cortical endoplasmic reticulum"/>
    <property type="evidence" value="ECO:0007669"/>
    <property type="project" value="TreeGrafter"/>
</dbReference>
<dbReference type="CDD" id="cd13220">
    <property type="entry name" value="PH-GRAM_GRAMDC"/>
    <property type="match status" value="1"/>
</dbReference>
<evidence type="ECO:0000256" key="5">
    <source>
        <dbReference type="ARBA" id="ARBA00023136"/>
    </source>
</evidence>
<evidence type="ECO:0000256" key="2">
    <source>
        <dbReference type="ARBA" id="ARBA00006582"/>
    </source>
</evidence>
<feature type="region of interest" description="Disordered" evidence="6">
    <location>
        <begin position="1021"/>
        <end position="1070"/>
    </location>
</feature>
<dbReference type="GO" id="GO:0005886">
    <property type="term" value="C:plasma membrane"/>
    <property type="evidence" value="ECO:0007669"/>
    <property type="project" value="TreeGrafter"/>
</dbReference>
<feature type="region of interest" description="Disordered" evidence="6">
    <location>
        <begin position="1"/>
        <end position="43"/>
    </location>
</feature>
<feature type="domain" description="VASt" evidence="8">
    <location>
        <begin position="813"/>
        <end position="1015"/>
    </location>
</feature>
<accession>A0A9W8EDU7</accession>
<evidence type="ECO:0000259" key="8">
    <source>
        <dbReference type="PROSITE" id="PS51778"/>
    </source>
</evidence>
<evidence type="ECO:0000313" key="10">
    <source>
        <dbReference type="Proteomes" id="UP001151582"/>
    </source>
</evidence>
<sequence>MAPVENGGSSDREQPPQGADHWPGSASPSRPPLVKPSSTPELKGLTLDHVDQFLREEVGTPIVEADDVQFDMLQRYGPQRSQPFRVEPYPLPSLPTHPVHLTSASVASLPRAPAQSTVALSPPSTKASWQPPAALAIPKQAKYRTSSLGNNEPMYQPLSPDNPTASPNPIHQEVQASPKPNRHTGTRAEGMSSGNIATTSKHAPPPTASPPVGSTGSQGGKAKATHGPSALPTSGARTPNAPVKSLSPSRAPDSTLTNGINAHSSTEPLNPHRQTFRPSSVGASDAPAGPAASETELHQLSTPTQSTRHRRASTGDKDDTVGGPDETVVPTAVTGGEPTPLSYDSSPGLSAVFLKRNADFHMLFKEIPISELLIDDYGCALQRDILVQGRLYITESYICFHANIFGWITHLVIQFAEIVSIEKRMTALIIPNAIQLSTLHTRYFFASFIYRDAAYSQLLDLWKKHHPCKISTTDTSARRMPSARTSEDVGPATKAADGGEPGALGHASTEVQHESVDFTETDHSYSSDDSDWSGSSYTDGYSDSNPDASDDDPTDSWDAGELGPPGDQHLLHSTPGHPESPALGAGNSVTATTSKLARTIQRLVQRSDEPSVDDNGVTQFKSASGSSTTTSGTPTYSGDPATFPLPHNQSEANLSRTLPAKDGPKGLVRSRSAHRSEPVQSSSPADGNAASPNSTRFSGKRVGHGASSVSNVYATHVVTRSNRSAMLTTGAQSGRHSPAQGQVAVPRHSKSAPHAGDPMAGTYDEAEESAPDDKTAAATPKSSTAAPDSAAAPVTFSPPTPTTCACLSAHEHYDYLVVDEVLPCALPVMYRLLFDGSTPPGVTPPDVDGTAHQNQYHSFMLNFLMSDKQNNKNVQYSGWQPGTTLPENTPSTVYNRAIETRSLQYIRPINAPIGPKSTKCELTEICLAKDFDRAVVVDSTTCTPDVPSGSCFHTKARVCLMHAGDFKTRLIASHKIVWTKSSWIKGAIEKGSIDGNNAYFTGLRDFLRQFLAQHQEFMSLPNRPARGLQPPTSKANGKPASRSKEPRDRHKRAHRRHHRGRRSRKHAQGDDLDALGHEHDALLQQAAQVGQRATPDPSVLERTTNPLFRWVYSWFPLVTPSQLETTIKGAPLPAKVLSSAEAVSSTLAPVSPTIHCTATMDSKGTPDGSPSTQHGIPGSQAAVVGSDRVQSYGTEFSYWLMSFLLCLGLALLITISGLMWLEMRTLSAHLTTLVNQQSQLLVLQQPFASPRTI</sequence>
<keyword evidence="10" id="KW-1185">Reference proteome</keyword>
<dbReference type="InterPro" id="IPR031968">
    <property type="entry name" value="VASt"/>
</dbReference>
<evidence type="ECO:0000256" key="1">
    <source>
        <dbReference type="ARBA" id="ARBA00004167"/>
    </source>
</evidence>
<keyword evidence="4 7" id="KW-1133">Transmembrane helix</keyword>
<dbReference type="PANTHER" id="PTHR23319:SF4">
    <property type="entry name" value="GRAM DOMAIN CONTAINING 1B, ISOFORM E"/>
    <property type="match status" value="1"/>
</dbReference>
<feature type="compositionally biased region" description="Polar residues" evidence="6">
    <location>
        <begin position="647"/>
        <end position="656"/>
    </location>
</feature>
<dbReference type="Pfam" id="PF16016">
    <property type="entry name" value="VASt"/>
    <property type="match status" value="1"/>
</dbReference>
<feature type="compositionally biased region" description="Low complexity" evidence="6">
    <location>
        <begin position="776"/>
        <end position="793"/>
    </location>
</feature>
<dbReference type="Gene3D" id="2.30.29.30">
    <property type="entry name" value="Pleckstrin-homology domain (PH domain)/Phosphotyrosine-binding domain (PTB)"/>
    <property type="match status" value="1"/>
</dbReference>
<dbReference type="GO" id="GO:0005739">
    <property type="term" value="C:mitochondrion"/>
    <property type="evidence" value="ECO:0007669"/>
    <property type="project" value="TreeGrafter"/>
</dbReference>